<evidence type="ECO:0000313" key="2">
    <source>
        <dbReference type="Proteomes" id="UP001183615"/>
    </source>
</evidence>
<reference evidence="2" key="1">
    <citation type="submission" date="2023-07" db="EMBL/GenBank/DDBJ databases">
        <title>30 novel species of actinomycetes from the DSMZ collection.</title>
        <authorList>
            <person name="Nouioui I."/>
        </authorList>
    </citation>
    <scope>NUCLEOTIDE SEQUENCE [LARGE SCALE GENOMIC DNA]</scope>
    <source>
        <strain evidence="2">DSM 41886</strain>
    </source>
</reference>
<evidence type="ECO:0000313" key="1">
    <source>
        <dbReference type="EMBL" id="MDT0441408.1"/>
    </source>
</evidence>
<dbReference type="RefSeq" id="WP_311615154.1">
    <property type="nucleotide sequence ID" value="NZ_JAVREV010000001.1"/>
</dbReference>
<dbReference type="Gene3D" id="3.30.70.100">
    <property type="match status" value="2"/>
</dbReference>
<gene>
    <name evidence="1" type="ORF">RM779_02165</name>
</gene>
<dbReference type="Proteomes" id="UP001183615">
    <property type="component" value="Unassembled WGS sequence"/>
</dbReference>
<dbReference type="EMBL" id="JAVREV010000001">
    <property type="protein sequence ID" value="MDT0441408.1"/>
    <property type="molecule type" value="Genomic_DNA"/>
</dbReference>
<organism evidence="1 2">
    <name type="scientific">Streptomyces johnsoniae</name>
    <dbReference type="NCBI Taxonomy" id="3075532"/>
    <lineage>
        <taxon>Bacteria</taxon>
        <taxon>Bacillati</taxon>
        <taxon>Actinomycetota</taxon>
        <taxon>Actinomycetes</taxon>
        <taxon>Kitasatosporales</taxon>
        <taxon>Streptomycetaceae</taxon>
        <taxon>Streptomyces</taxon>
    </lineage>
</organism>
<evidence type="ECO:0008006" key="3">
    <source>
        <dbReference type="Google" id="ProtNLM"/>
    </source>
</evidence>
<keyword evidence="2" id="KW-1185">Reference proteome</keyword>
<comment type="caution">
    <text evidence="1">The sequence shown here is derived from an EMBL/GenBank/DDBJ whole genome shotgun (WGS) entry which is preliminary data.</text>
</comment>
<proteinExistence type="predicted"/>
<protein>
    <recommendedName>
        <fullName evidence="3">ABM domain-containing protein</fullName>
    </recommendedName>
</protein>
<sequence length="228" mass="25691">MMRIARDLSGPVVVINRFAVKQDARLFEQQFLEHIGSVGRRGNVDLMTTFRSVGQPGNYIHFGFWRTLGAFVETVHDEAILREVAEVGTLVDTRADQAECLGEVRGDAVSGRLSAACAVVSGYRVHGRVHDFEERLWRRADHLARHGGPSSVRVLRSFLSPRDYITLEWGEDSHLFDRVLRSSAYHEMTADIVEVADVEADVAQCIAEKGQPRDRLRHWCPRGVVPSR</sequence>
<name>A0ABU2RY39_9ACTN</name>
<accession>A0ABU2RY39</accession>